<evidence type="ECO:0000256" key="3">
    <source>
        <dbReference type="ARBA" id="ARBA00022448"/>
    </source>
</evidence>
<reference evidence="9 10" key="1">
    <citation type="submission" date="2022-12" db="EMBL/GenBank/DDBJ databases">
        <title>Polyphasic characterization of Geotalea uranireducens NIT-SL11 newly isolated from a complex of sewage sludge and microbially reduced graphene oxide.</title>
        <authorList>
            <person name="Xie L."/>
            <person name="Yoshida N."/>
            <person name="Meng L."/>
        </authorList>
    </citation>
    <scope>NUCLEOTIDE SEQUENCE [LARGE SCALE GENOMIC DNA]</scope>
    <source>
        <strain evidence="9 10">NIT-SL11</strain>
    </source>
</reference>
<keyword evidence="7" id="KW-0998">Cell outer membrane</keyword>
<dbReference type="SUPFAM" id="SSF56954">
    <property type="entry name" value="Outer membrane efflux proteins (OEP)"/>
    <property type="match status" value="1"/>
</dbReference>
<dbReference type="Proteomes" id="UP001317705">
    <property type="component" value="Chromosome"/>
</dbReference>
<name>A0ABM8EG91_9BACT</name>
<comment type="subcellular location">
    <subcellularLocation>
        <location evidence="1">Cell outer membrane</location>
    </subcellularLocation>
</comment>
<dbReference type="RefSeq" id="WP_282001413.1">
    <property type="nucleotide sequence ID" value="NZ_AP027151.1"/>
</dbReference>
<proteinExistence type="inferred from homology"/>
<protein>
    <submittedName>
        <fullName evidence="9">RND transporter</fullName>
    </submittedName>
</protein>
<gene>
    <name evidence="9" type="ORF">GURASL_03520</name>
</gene>
<evidence type="ECO:0000256" key="2">
    <source>
        <dbReference type="ARBA" id="ARBA00007613"/>
    </source>
</evidence>
<sequence length="448" mass="50164">MKLLSLVAVLLLLSLSPAVLWAADASVTLKEALDRALQQNHLVRGAAYERDAAEREVAVSRSRYFPRIMFDESFGASNSPTRVFMMKLDEGRFTNDDFQIGNLNHPAVHSDFQTSLSLEQPLLDFSVGYLKTMAEKDADRQRELFGQRREDVGFSVFSAYLEVQKARAMLAAAEKDVAEAREHFRVAKVRNEQGVGLKSDELRARTFLSETEQQNITAINDLKLAKMRLALAAGGEAGDYLDIDGDVTTEPFRMSEEEVVHEALQSRPDLKGTAKLVEKADAAVGLARSAWLPTLYADASYQMNDRDIPLGRDNDAWAVGASLRWEIFDGLRRSNDQARARASRQAAAQYQEQLRNEIVLQVRESILRREEAGKRLEVARHAFLAADEATRLVSKRFENGLATIVDLLDSQSALNRTRTGLVKSETDYLLATGRIYYAAGIFLKEIDR</sequence>
<accession>A0ABM8EG91</accession>
<feature type="signal peptide" evidence="8">
    <location>
        <begin position="1"/>
        <end position="22"/>
    </location>
</feature>
<evidence type="ECO:0000256" key="6">
    <source>
        <dbReference type="ARBA" id="ARBA00023136"/>
    </source>
</evidence>
<feature type="chain" id="PRO_5046294210" evidence="8">
    <location>
        <begin position="23"/>
        <end position="448"/>
    </location>
</feature>
<evidence type="ECO:0000256" key="7">
    <source>
        <dbReference type="ARBA" id="ARBA00023237"/>
    </source>
</evidence>
<comment type="similarity">
    <text evidence="2">Belongs to the outer membrane factor (OMF) (TC 1.B.17) family.</text>
</comment>
<dbReference type="PANTHER" id="PTHR30026:SF21">
    <property type="entry name" value="SLR1270 PROTEIN"/>
    <property type="match status" value="1"/>
</dbReference>
<organism evidence="9 10">
    <name type="scientific">Geotalea uraniireducens</name>
    <dbReference type="NCBI Taxonomy" id="351604"/>
    <lineage>
        <taxon>Bacteria</taxon>
        <taxon>Pseudomonadati</taxon>
        <taxon>Thermodesulfobacteriota</taxon>
        <taxon>Desulfuromonadia</taxon>
        <taxon>Geobacterales</taxon>
        <taxon>Geobacteraceae</taxon>
        <taxon>Geotalea</taxon>
    </lineage>
</organism>
<keyword evidence="5" id="KW-0812">Transmembrane</keyword>
<dbReference type="InterPro" id="IPR051906">
    <property type="entry name" value="TolC-like"/>
</dbReference>
<dbReference type="PANTHER" id="PTHR30026">
    <property type="entry name" value="OUTER MEMBRANE PROTEIN TOLC"/>
    <property type="match status" value="1"/>
</dbReference>
<evidence type="ECO:0000256" key="8">
    <source>
        <dbReference type="SAM" id="SignalP"/>
    </source>
</evidence>
<evidence type="ECO:0000256" key="5">
    <source>
        <dbReference type="ARBA" id="ARBA00022692"/>
    </source>
</evidence>
<dbReference type="Gene3D" id="1.20.1600.10">
    <property type="entry name" value="Outer membrane efflux proteins (OEP)"/>
    <property type="match status" value="1"/>
</dbReference>
<keyword evidence="8" id="KW-0732">Signal</keyword>
<evidence type="ECO:0000313" key="10">
    <source>
        <dbReference type="Proteomes" id="UP001317705"/>
    </source>
</evidence>
<keyword evidence="6" id="KW-0472">Membrane</keyword>
<evidence type="ECO:0000256" key="4">
    <source>
        <dbReference type="ARBA" id="ARBA00022452"/>
    </source>
</evidence>
<keyword evidence="4" id="KW-1134">Transmembrane beta strand</keyword>
<evidence type="ECO:0000256" key="1">
    <source>
        <dbReference type="ARBA" id="ARBA00004442"/>
    </source>
</evidence>
<dbReference type="EMBL" id="AP027151">
    <property type="protein sequence ID" value="BDV41429.1"/>
    <property type="molecule type" value="Genomic_DNA"/>
</dbReference>
<keyword evidence="10" id="KW-1185">Reference proteome</keyword>
<dbReference type="InterPro" id="IPR003423">
    <property type="entry name" value="OMP_efflux"/>
</dbReference>
<keyword evidence="3" id="KW-0813">Transport</keyword>
<evidence type="ECO:0000313" key="9">
    <source>
        <dbReference type="EMBL" id="BDV41429.1"/>
    </source>
</evidence>
<dbReference type="Pfam" id="PF02321">
    <property type="entry name" value="OEP"/>
    <property type="match status" value="2"/>
</dbReference>